<accession>A0A1C3X089</accession>
<protein>
    <submittedName>
        <fullName evidence="5">Polar amino acid transport system substrate-binding protein</fullName>
    </submittedName>
</protein>
<feature type="domain" description="Solute-binding protein family 3/N-terminal" evidence="4">
    <location>
        <begin position="42"/>
        <end position="274"/>
    </location>
</feature>
<dbReference type="STRING" id="411945.GA0061102_104920"/>
<dbReference type="PANTHER" id="PTHR35936">
    <property type="entry name" value="MEMBRANE-BOUND LYTIC MUREIN TRANSGLYCOSYLASE F"/>
    <property type="match status" value="1"/>
</dbReference>
<reference evidence="6" key="1">
    <citation type="submission" date="2016-08" db="EMBL/GenBank/DDBJ databases">
        <authorList>
            <person name="Varghese N."/>
            <person name="Submissions Spin"/>
        </authorList>
    </citation>
    <scope>NUCLEOTIDE SEQUENCE [LARGE SCALE GENOMIC DNA]</scope>
    <source>
        <strain evidence="6">HAMBI 2971</strain>
    </source>
</reference>
<dbReference type="AlphaFoldDB" id="A0A1C3X089"/>
<comment type="subcellular location">
    <subcellularLocation>
        <location evidence="1">Periplasm</location>
    </subcellularLocation>
</comment>
<evidence type="ECO:0000256" key="1">
    <source>
        <dbReference type="ARBA" id="ARBA00004418"/>
    </source>
</evidence>
<proteinExistence type="predicted"/>
<dbReference type="GO" id="GO:0042597">
    <property type="term" value="C:periplasmic space"/>
    <property type="evidence" value="ECO:0007669"/>
    <property type="project" value="UniProtKB-SubCell"/>
</dbReference>
<gene>
    <name evidence="5" type="ORF">GA0061102_104920</name>
</gene>
<sequence>MSFKRIIKAIAAMSVAVASVSIVAPTIASAQTLSEKIKQSGVITIGIYNSAPSGFADANGNIAGIYPDVLATAAASLGVKKIEFQSMDFGALIPSLISRRVDAIGGGMYILPKRCEQVIFANPFISGGAAAVVKAGNPKNLHGYPDLAKPGVTVGNLRNAASITDLIAAGVKEENMPLFQDETSGISALMAGRVDALILSYEAAIKQVKDPNAKGLEVATPFKRLVNGEERINYGSIAFRPEDAEFRDRLNETIAKAVKDGSVAKILAKYDYPAEMVPAEGVTAKSVCGAAYR</sequence>
<dbReference type="OrthoDB" id="9768183at2"/>
<keyword evidence="2 3" id="KW-0732">Signal</keyword>
<name>A0A1C3X089_9HYPH</name>
<feature type="chain" id="PRO_5008686054" evidence="3">
    <location>
        <begin position="31"/>
        <end position="293"/>
    </location>
</feature>
<dbReference type="PANTHER" id="PTHR35936:SF17">
    <property type="entry name" value="ARGININE-BINDING EXTRACELLULAR PROTEIN ARTP"/>
    <property type="match status" value="1"/>
</dbReference>
<evidence type="ECO:0000313" key="5">
    <source>
        <dbReference type="EMBL" id="SCB45546.1"/>
    </source>
</evidence>
<evidence type="ECO:0000256" key="2">
    <source>
        <dbReference type="ARBA" id="ARBA00022729"/>
    </source>
</evidence>
<organism evidence="5 6">
    <name type="scientific">Rhizobium miluonense</name>
    <dbReference type="NCBI Taxonomy" id="411945"/>
    <lineage>
        <taxon>Bacteria</taxon>
        <taxon>Pseudomonadati</taxon>
        <taxon>Pseudomonadota</taxon>
        <taxon>Alphaproteobacteria</taxon>
        <taxon>Hyphomicrobiales</taxon>
        <taxon>Rhizobiaceae</taxon>
        <taxon>Rhizobium/Agrobacterium group</taxon>
        <taxon>Rhizobium</taxon>
    </lineage>
</organism>
<feature type="signal peptide" evidence="3">
    <location>
        <begin position="1"/>
        <end position="30"/>
    </location>
</feature>
<dbReference type="Gene3D" id="3.40.190.10">
    <property type="entry name" value="Periplasmic binding protein-like II"/>
    <property type="match status" value="2"/>
</dbReference>
<evidence type="ECO:0000313" key="6">
    <source>
        <dbReference type="Proteomes" id="UP000199435"/>
    </source>
</evidence>
<dbReference type="RefSeq" id="WP_092855183.1">
    <property type="nucleotide sequence ID" value="NZ_FMAH01000049.1"/>
</dbReference>
<evidence type="ECO:0000256" key="3">
    <source>
        <dbReference type="SAM" id="SignalP"/>
    </source>
</evidence>
<dbReference type="EMBL" id="FMAH01000049">
    <property type="protein sequence ID" value="SCB45546.1"/>
    <property type="molecule type" value="Genomic_DNA"/>
</dbReference>
<dbReference type="InterPro" id="IPR001638">
    <property type="entry name" value="Solute-binding_3/MltF_N"/>
</dbReference>
<dbReference type="SMART" id="SM00062">
    <property type="entry name" value="PBPb"/>
    <property type="match status" value="1"/>
</dbReference>
<keyword evidence="6" id="KW-1185">Reference proteome</keyword>
<dbReference type="SUPFAM" id="SSF53850">
    <property type="entry name" value="Periplasmic binding protein-like II"/>
    <property type="match status" value="1"/>
</dbReference>
<dbReference type="Pfam" id="PF00497">
    <property type="entry name" value="SBP_bac_3"/>
    <property type="match status" value="1"/>
</dbReference>
<evidence type="ECO:0000259" key="4">
    <source>
        <dbReference type="SMART" id="SM00062"/>
    </source>
</evidence>
<dbReference type="Proteomes" id="UP000199435">
    <property type="component" value="Unassembled WGS sequence"/>
</dbReference>